<dbReference type="FunFam" id="2.60.260.20:FF:000002">
    <property type="entry name" value="Dnaj homolog subfamily b member"/>
    <property type="match status" value="1"/>
</dbReference>
<dbReference type="PANTHER" id="PTHR24078">
    <property type="entry name" value="DNAJ HOMOLOG SUBFAMILY C MEMBER"/>
    <property type="match status" value="1"/>
</dbReference>
<dbReference type="InterPro" id="IPR051339">
    <property type="entry name" value="DnaJ_subfamily_B"/>
</dbReference>
<dbReference type="FunFam" id="2.60.260.20:FF:000006">
    <property type="entry name" value="DnaJ subfamily B member 13"/>
    <property type="match status" value="1"/>
</dbReference>
<dbReference type="PANTHER" id="PTHR24078:SF529">
    <property type="entry name" value="HEAT-SHOCK PROTEIN DNAJ"/>
    <property type="match status" value="1"/>
</dbReference>
<dbReference type="InterPro" id="IPR008971">
    <property type="entry name" value="HSP40/DnaJ_pept-bd"/>
</dbReference>
<accession>A0A427AT19</accession>
<feature type="domain" description="Chaperone DnaJ C-terminal" evidence="3">
    <location>
        <begin position="4"/>
        <end position="123"/>
    </location>
</feature>
<dbReference type="GO" id="GO:0005829">
    <property type="term" value="C:cytosol"/>
    <property type="evidence" value="ECO:0007669"/>
    <property type="project" value="TreeGrafter"/>
</dbReference>
<dbReference type="Proteomes" id="UP000287651">
    <property type="component" value="Unassembled WGS sequence"/>
</dbReference>
<evidence type="ECO:0000259" key="3">
    <source>
        <dbReference type="Pfam" id="PF01556"/>
    </source>
</evidence>
<dbReference type="GO" id="GO:0051087">
    <property type="term" value="F:protein-folding chaperone binding"/>
    <property type="evidence" value="ECO:0007669"/>
    <property type="project" value="TreeGrafter"/>
</dbReference>
<evidence type="ECO:0000256" key="1">
    <source>
        <dbReference type="ARBA" id="ARBA00023186"/>
    </source>
</evidence>
<evidence type="ECO:0000313" key="4">
    <source>
        <dbReference type="EMBL" id="RRT79380.1"/>
    </source>
</evidence>
<dbReference type="GO" id="GO:0006457">
    <property type="term" value="P:protein folding"/>
    <property type="evidence" value="ECO:0007669"/>
    <property type="project" value="InterPro"/>
</dbReference>
<protein>
    <recommendedName>
        <fullName evidence="3">Chaperone DnaJ C-terminal domain-containing protein</fullName>
    </recommendedName>
</protein>
<sequence length="279" mass="30954">MTVEEILTIDIKPGWKKGTKITFPEKGNESPNVIPADIVFIIDEKPHDVFTREGNDLIVTQKISLVEALTGYTVHLTTLDGRSLTIPIISIIHPGYEEVVSREGMPIPKDPSRKGNLRIKFDIRHDQISPCVRPAAGEVVPCVAAKVLWLHCMPRGKERSGVVCWRLKRLLGIISKSYPTAWPRGGSVPEPYELERIPTQSLLFGDKKEERRGKSVVEWPASSLSLPVLRHALPPADRSFTPSSNGAVYTVAHPNSHRPLRRRSSSVTPLGEPAPIPLQ</sequence>
<dbReference type="Pfam" id="PF01556">
    <property type="entry name" value="DnaJ_C"/>
    <property type="match status" value="1"/>
</dbReference>
<comment type="caution">
    <text evidence="4">The sequence shown here is derived from an EMBL/GenBank/DDBJ whole genome shotgun (WGS) entry which is preliminary data.</text>
</comment>
<dbReference type="SUPFAM" id="SSF49493">
    <property type="entry name" value="HSP40/DnaJ peptide-binding domain"/>
    <property type="match status" value="2"/>
</dbReference>
<organism evidence="4 5">
    <name type="scientific">Ensete ventricosum</name>
    <name type="common">Abyssinian banana</name>
    <name type="synonym">Musa ensete</name>
    <dbReference type="NCBI Taxonomy" id="4639"/>
    <lineage>
        <taxon>Eukaryota</taxon>
        <taxon>Viridiplantae</taxon>
        <taxon>Streptophyta</taxon>
        <taxon>Embryophyta</taxon>
        <taxon>Tracheophyta</taxon>
        <taxon>Spermatophyta</taxon>
        <taxon>Magnoliopsida</taxon>
        <taxon>Liliopsida</taxon>
        <taxon>Zingiberales</taxon>
        <taxon>Musaceae</taxon>
        <taxon>Ensete</taxon>
    </lineage>
</organism>
<keyword evidence="1" id="KW-0143">Chaperone</keyword>
<dbReference type="CDD" id="cd10747">
    <property type="entry name" value="DnaJ_C"/>
    <property type="match status" value="1"/>
</dbReference>
<name>A0A427AT19_ENSVE</name>
<proteinExistence type="predicted"/>
<dbReference type="EMBL" id="AMZH03001414">
    <property type="protein sequence ID" value="RRT79380.1"/>
    <property type="molecule type" value="Genomic_DNA"/>
</dbReference>
<dbReference type="AlphaFoldDB" id="A0A427AT19"/>
<evidence type="ECO:0000256" key="2">
    <source>
        <dbReference type="SAM" id="MobiDB-lite"/>
    </source>
</evidence>
<dbReference type="Gene3D" id="2.60.260.20">
    <property type="entry name" value="Urease metallochaperone UreE, N-terminal domain"/>
    <property type="match status" value="2"/>
</dbReference>
<gene>
    <name evidence="4" type="ORF">B296_00014262</name>
</gene>
<dbReference type="InterPro" id="IPR002939">
    <property type="entry name" value="DnaJ_C"/>
</dbReference>
<evidence type="ECO:0000313" key="5">
    <source>
        <dbReference type="Proteomes" id="UP000287651"/>
    </source>
</evidence>
<feature type="region of interest" description="Disordered" evidence="2">
    <location>
        <begin position="243"/>
        <end position="279"/>
    </location>
</feature>
<feature type="compositionally biased region" description="Basic residues" evidence="2">
    <location>
        <begin position="255"/>
        <end position="264"/>
    </location>
</feature>
<reference evidence="4 5" key="1">
    <citation type="journal article" date="2014" name="Agronomy (Basel)">
        <title>A Draft Genome Sequence for Ensete ventricosum, the Drought-Tolerant Tree Against Hunger.</title>
        <authorList>
            <person name="Harrison J."/>
            <person name="Moore K.A."/>
            <person name="Paszkiewicz K."/>
            <person name="Jones T."/>
            <person name="Grant M."/>
            <person name="Ambacheew D."/>
            <person name="Muzemil S."/>
            <person name="Studholme D.J."/>
        </authorList>
    </citation>
    <scope>NUCLEOTIDE SEQUENCE [LARGE SCALE GENOMIC DNA]</scope>
</reference>
<dbReference type="GO" id="GO:0051082">
    <property type="term" value="F:unfolded protein binding"/>
    <property type="evidence" value="ECO:0007669"/>
    <property type="project" value="InterPro"/>
</dbReference>